<feature type="domain" description="VOC" evidence="1">
    <location>
        <begin position="10"/>
        <end position="125"/>
    </location>
</feature>
<dbReference type="RefSeq" id="WP_034431844.1">
    <property type="nucleotide sequence ID" value="NZ_CBTK010000091.1"/>
</dbReference>
<comment type="caution">
    <text evidence="2">The sequence shown here is derived from an EMBL/GenBank/DDBJ whole genome shotgun (WGS) entry which is preliminary data.</text>
</comment>
<dbReference type="InterPro" id="IPR029068">
    <property type="entry name" value="Glyas_Bleomycin-R_OHBP_Dase"/>
</dbReference>
<accession>A0A7U7GA54</accession>
<dbReference type="EMBL" id="CBTK010000091">
    <property type="protein sequence ID" value="CDH44665.1"/>
    <property type="molecule type" value="Genomic_DNA"/>
</dbReference>
<sequence length="128" mass="13891">MNENLMKHGAFGWNELMTTDVAAARSFYGALFGWETEDYPSEGMNYVMVKVGGEAVGGMMTLPPECAGMPPAWGVYVTVEDVDATARQVEALGGKLLRPPEDIPDIGRFCVLQDPQGATLCAITYRKP</sequence>
<dbReference type="InterPro" id="IPR004360">
    <property type="entry name" value="Glyas_Fos-R_dOase_dom"/>
</dbReference>
<protein>
    <submittedName>
        <fullName evidence="2">Glyoxalase/bleomycin resistance protein/dioxygenase</fullName>
    </submittedName>
</protein>
<dbReference type="PROSITE" id="PS51819">
    <property type="entry name" value="VOC"/>
    <property type="match status" value="1"/>
</dbReference>
<dbReference type="PANTHER" id="PTHR33993:SF14">
    <property type="entry name" value="GB|AAF24581.1"/>
    <property type="match status" value="1"/>
</dbReference>
<dbReference type="AlphaFoldDB" id="A0A7U7GA54"/>
<dbReference type="Gene3D" id="3.10.180.10">
    <property type="entry name" value="2,3-Dihydroxybiphenyl 1,2-Dioxygenase, domain 1"/>
    <property type="match status" value="1"/>
</dbReference>
<dbReference type="InterPro" id="IPR052164">
    <property type="entry name" value="Anthracycline_SecMetBiosynth"/>
</dbReference>
<name>A0A7U7GA54_9GAMM</name>
<keyword evidence="3" id="KW-1185">Reference proteome</keyword>
<evidence type="ECO:0000313" key="2">
    <source>
        <dbReference type="EMBL" id="CDH44665.1"/>
    </source>
</evidence>
<reference evidence="2 3" key="1">
    <citation type="journal article" date="2014" name="ISME J.">
        <title>Candidatus Competibacter-lineage genomes retrieved from metagenomes reveal functional metabolic diversity.</title>
        <authorList>
            <person name="McIlroy S.J."/>
            <person name="Albertsen M."/>
            <person name="Andresen E.K."/>
            <person name="Saunders A.M."/>
            <person name="Kristiansen R."/>
            <person name="Stokholm-Bjerregaard M."/>
            <person name="Nielsen K.L."/>
            <person name="Nielsen P.H."/>
        </authorList>
    </citation>
    <scope>NUCLEOTIDE SEQUENCE [LARGE SCALE GENOMIC DNA]</scope>
    <source>
        <strain evidence="2 3">Run_B_J11</strain>
    </source>
</reference>
<gene>
    <name evidence="2" type="ORF">BN874_1800003</name>
</gene>
<dbReference type="CDD" id="cd07247">
    <property type="entry name" value="SgaA_N_like"/>
    <property type="match status" value="1"/>
</dbReference>
<evidence type="ECO:0000313" key="3">
    <source>
        <dbReference type="Proteomes" id="UP000019184"/>
    </source>
</evidence>
<evidence type="ECO:0000259" key="1">
    <source>
        <dbReference type="PROSITE" id="PS51819"/>
    </source>
</evidence>
<dbReference type="InterPro" id="IPR037523">
    <property type="entry name" value="VOC_core"/>
</dbReference>
<dbReference type="OrthoDB" id="9793039at2"/>
<dbReference type="PANTHER" id="PTHR33993">
    <property type="entry name" value="GLYOXALASE-RELATED"/>
    <property type="match status" value="1"/>
</dbReference>
<organism evidence="2 3">
    <name type="scientific">Candidatus Contendobacter odensis Run_B_J11</name>
    <dbReference type="NCBI Taxonomy" id="1400861"/>
    <lineage>
        <taxon>Bacteria</taxon>
        <taxon>Pseudomonadati</taxon>
        <taxon>Pseudomonadota</taxon>
        <taxon>Gammaproteobacteria</taxon>
        <taxon>Candidatus Competibacteraceae</taxon>
        <taxon>Candidatus Contendibacter</taxon>
    </lineage>
</organism>
<dbReference type="SUPFAM" id="SSF54593">
    <property type="entry name" value="Glyoxalase/Bleomycin resistance protein/Dihydroxybiphenyl dioxygenase"/>
    <property type="match status" value="1"/>
</dbReference>
<proteinExistence type="predicted"/>
<dbReference type="Pfam" id="PF00903">
    <property type="entry name" value="Glyoxalase"/>
    <property type="match status" value="1"/>
</dbReference>
<dbReference type="Proteomes" id="UP000019184">
    <property type="component" value="Unassembled WGS sequence"/>
</dbReference>